<feature type="domain" description="Protein kinase" evidence="5">
    <location>
        <begin position="162"/>
        <end position="443"/>
    </location>
</feature>
<dbReference type="SUPFAM" id="SSF49879">
    <property type="entry name" value="SMAD/FHA domain"/>
    <property type="match status" value="1"/>
</dbReference>
<dbReference type="InterPro" id="IPR000253">
    <property type="entry name" value="FHA_dom"/>
</dbReference>
<keyword evidence="2 3" id="KW-0067">ATP-binding</keyword>
<dbReference type="Gene3D" id="2.60.200.20">
    <property type="match status" value="1"/>
</dbReference>
<keyword evidence="7" id="KW-1185">Reference proteome</keyword>
<dbReference type="Gene3D" id="1.10.510.10">
    <property type="entry name" value="Transferase(Phosphotransferase) domain 1"/>
    <property type="match status" value="1"/>
</dbReference>
<evidence type="ECO:0000259" key="4">
    <source>
        <dbReference type="PROSITE" id="PS50006"/>
    </source>
</evidence>
<dbReference type="PROSITE" id="PS00107">
    <property type="entry name" value="PROTEIN_KINASE_ATP"/>
    <property type="match status" value="1"/>
</dbReference>
<dbReference type="EMBL" id="BAABZQ010000001">
    <property type="protein sequence ID" value="GAA6497635.1"/>
    <property type="molecule type" value="Genomic_DNA"/>
</dbReference>
<dbReference type="PANTHER" id="PTHR24346">
    <property type="entry name" value="MAP/MICROTUBULE AFFINITY-REGULATING KINASE"/>
    <property type="match status" value="1"/>
</dbReference>
<keyword evidence="1 3" id="KW-0547">Nucleotide-binding</keyword>
<name>A0ABQ0BM79_9FIRM</name>
<evidence type="ECO:0000313" key="6">
    <source>
        <dbReference type="EMBL" id="GAA6497635.1"/>
    </source>
</evidence>
<evidence type="ECO:0000259" key="5">
    <source>
        <dbReference type="PROSITE" id="PS50011"/>
    </source>
</evidence>
<evidence type="ECO:0000256" key="1">
    <source>
        <dbReference type="ARBA" id="ARBA00022741"/>
    </source>
</evidence>
<dbReference type="Proteomes" id="UP001600941">
    <property type="component" value="Unassembled WGS sequence"/>
</dbReference>
<dbReference type="CDD" id="cd14014">
    <property type="entry name" value="STKc_PknB_like"/>
    <property type="match status" value="1"/>
</dbReference>
<proteinExistence type="predicted"/>
<dbReference type="RefSeq" id="WP_227209643.1">
    <property type="nucleotide sequence ID" value="NZ_BAABZQ010000001.1"/>
</dbReference>
<dbReference type="SMART" id="SM00220">
    <property type="entry name" value="S_TKc"/>
    <property type="match status" value="1"/>
</dbReference>
<gene>
    <name evidence="6" type="ORF">K340107D12_04510</name>
</gene>
<accession>A0ABQ0BM79</accession>
<evidence type="ECO:0000256" key="3">
    <source>
        <dbReference type="PROSITE-ProRule" id="PRU10141"/>
    </source>
</evidence>
<dbReference type="SMART" id="SM00240">
    <property type="entry name" value="FHA"/>
    <property type="match status" value="1"/>
</dbReference>
<reference evidence="6 7" key="1">
    <citation type="submission" date="2024-04" db="EMBL/GenBank/DDBJ databases">
        <title>Defined microbial consortia suppress multidrug-resistant proinflammatory Enterobacteriaceae via ecological control.</title>
        <authorList>
            <person name="Furuichi M."/>
            <person name="Kawaguchi T."/>
            <person name="Pust M."/>
            <person name="Yasuma K."/>
            <person name="Plichta D."/>
            <person name="Hasegawa N."/>
            <person name="Ohya T."/>
            <person name="Bhattarai S."/>
            <person name="Sasajima S."/>
            <person name="Aoto Y."/>
            <person name="Tuganbaev T."/>
            <person name="Yaginuma M."/>
            <person name="Ueda M."/>
            <person name="Okahashi N."/>
            <person name="Amafuji K."/>
            <person name="Kiridooshi Y."/>
            <person name="Sugita K."/>
            <person name="Strazar M."/>
            <person name="Skelly A."/>
            <person name="Suda W."/>
            <person name="Hattori M."/>
            <person name="Nakamoto N."/>
            <person name="Caballero S."/>
            <person name="Norman J."/>
            <person name="Olle B."/>
            <person name="Tanoue T."/>
            <person name="Arita M."/>
            <person name="Bucci V."/>
            <person name="Atarashi K."/>
            <person name="Xavier R."/>
            <person name="Honda K."/>
        </authorList>
    </citation>
    <scope>NUCLEOTIDE SEQUENCE [LARGE SCALE GENOMIC DNA]</scope>
    <source>
        <strain evidence="7">k34-0107-D12</strain>
    </source>
</reference>
<dbReference type="PANTHER" id="PTHR24346:SF30">
    <property type="entry name" value="MATERNAL EMBRYONIC LEUCINE ZIPPER KINASE"/>
    <property type="match status" value="1"/>
</dbReference>
<feature type="domain" description="FHA" evidence="4">
    <location>
        <begin position="27"/>
        <end position="83"/>
    </location>
</feature>
<dbReference type="SUPFAM" id="SSF56112">
    <property type="entry name" value="Protein kinase-like (PK-like)"/>
    <property type="match status" value="1"/>
</dbReference>
<dbReference type="InterPro" id="IPR008271">
    <property type="entry name" value="Ser/Thr_kinase_AS"/>
</dbReference>
<organism evidence="6 7">
    <name type="scientific">Blautia parvula</name>
    <dbReference type="NCBI Taxonomy" id="2877527"/>
    <lineage>
        <taxon>Bacteria</taxon>
        <taxon>Bacillati</taxon>
        <taxon>Bacillota</taxon>
        <taxon>Clostridia</taxon>
        <taxon>Lachnospirales</taxon>
        <taxon>Lachnospiraceae</taxon>
        <taxon>Blautia</taxon>
    </lineage>
</organism>
<dbReference type="PROSITE" id="PS50006">
    <property type="entry name" value="FHA_DOMAIN"/>
    <property type="match status" value="1"/>
</dbReference>
<dbReference type="PROSITE" id="PS50011">
    <property type="entry name" value="PROTEIN_KINASE_DOM"/>
    <property type="match status" value="1"/>
</dbReference>
<sequence>MSDMVTIKCIEGSLKGQTWTFHCVDTAIIGRMAKEDRTIVNKINVTGNDRISRFNTFFKIDPPYVIVRDMGSLNGTYVNGRIIGKREDGMSAEEGRRGSYREVRLKDSDVIGMGTAGYREQFIVNIEEEKPDGKMQISDIVNEAIKKQEEAEREYANAVVGLRILKTLGHGGFASVQLVEDVKTHKQMALKLMHPAAQTNPQKRFWFMREASVMMQLKHPNIVTTHQLLFSGRDFHILMEYCKGGSLEDLCANNGGKLGLRLATEIICQILDALDYAHNAQIIMESKGGKRQVRGVVHRDIKPQNILLAEDGTVKLSDFGLAKAFELAGQTAGGLPTLSGQYCGSALFCSRKQLNHYRDAKPEVDVWSAAATYYYLLTGRYVRDQNGCKDIYEYIYKNDVQPILTRNPGIPVRLAKVIDKVLKEEEKESSTYTTAREFKNQILEALK</sequence>
<dbReference type="InterPro" id="IPR011009">
    <property type="entry name" value="Kinase-like_dom_sf"/>
</dbReference>
<dbReference type="Pfam" id="PF00069">
    <property type="entry name" value="Pkinase"/>
    <property type="match status" value="1"/>
</dbReference>
<dbReference type="InterPro" id="IPR017441">
    <property type="entry name" value="Protein_kinase_ATP_BS"/>
</dbReference>
<evidence type="ECO:0008006" key="8">
    <source>
        <dbReference type="Google" id="ProtNLM"/>
    </source>
</evidence>
<evidence type="ECO:0000313" key="7">
    <source>
        <dbReference type="Proteomes" id="UP001600941"/>
    </source>
</evidence>
<dbReference type="Pfam" id="PF00498">
    <property type="entry name" value="FHA"/>
    <property type="match status" value="1"/>
</dbReference>
<dbReference type="InterPro" id="IPR008984">
    <property type="entry name" value="SMAD_FHA_dom_sf"/>
</dbReference>
<feature type="binding site" evidence="3">
    <location>
        <position position="191"/>
    </location>
    <ligand>
        <name>ATP</name>
        <dbReference type="ChEBI" id="CHEBI:30616"/>
    </ligand>
</feature>
<comment type="caution">
    <text evidence="6">The sequence shown here is derived from an EMBL/GenBank/DDBJ whole genome shotgun (WGS) entry which is preliminary data.</text>
</comment>
<dbReference type="PROSITE" id="PS00108">
    <property type="entry name" value="PROTEIN_KINASE_ST"/>
    <property type="match status" value="1"/>
</dbReference>
<evidence type="ECO:0000256" key="2">
    <source>
        <dbReference type="ARBA" id="ARBA00022840"/>
    </source>
</evidence>
<protein>
    <recommendedName>
        <fullName evidence="8">Non-specific serine/threonine protein kinase</fullName>
    </recommendedName>
</protein>
<dbReference type="InterPro" id="IPR000719">
    <property type="entry name" value="Prot_kinase_dom"/>
</dbReference>